<sequence length="51" mass="6168">FFFSSSFFLSIYLKIKGRKFVYTMRENPFIFCQNLLTSHGNKCTYIHKHVQ</sequence>
<organism evidence="1">
    <name type="scientific">Lepeophtheirus salmonis</name>
    <name type="common">Salmon louse</name>
    <name type="synonym">Caligus salmonis</name>
    <dbReference type="NCBI Taxonomy" id="72036"/>
    <lineage>
        <taxon>Eukaryota</taxon>
        <taxon>Metazoa</taxon>
        <taxon>Ecdysozoa</taxon>
        <taxon>Arthropoda</taxon>
        <taxon>Crustacea</taxon>
        <taxon>Multicrustacea</taxon>
        <taxon>Hexanauplia</taxon>
        <taxon>Copepoda</taxon>
        <taxon>Siphonostomatoida</taxon>
        <taxon>Caligidae</taxon>
        <taxon>Lepeophtheirus</taxon>
    </lineage>
</organism>
<dbReference type="EMBL" id="HACA01017256">
    <property type="protein sequence ID" value="CDW34617.1"/>
    <property type="molecule type" value="Transcribed_RNA"/>
</dbReference>
<name>A0A0K2U9G9_LEPSM</name>
<dbReference type="AlphaFoldDB" id="A0A0K2U9G9"/>
<proteinExistence type="predicted"/>
<accession>A0A0K2U9G9</accession>
<protein>
    <submittedName>
        <fullName evidence="1">Uncharacterized protein</fullName>
    </submittedName>
</protein>
<evidence type="ECO:0000313" key="1">
    <source>
        <dbReference type="EMBL" id="CDW34617.1"/>
    </source>
</evidence>
<reference evidence="1" key="1">
    <citation type="submission" date="2014-05" db="EMBL/GenBank/DDBJ databases">
        <authorList>
            <person name="Chronopoulou M."/>
        </authorList>
    </citation>
    <scope>NUCLEOTIDE SEQUENCE</scope>
    <source>
        <tissue evidence="1">Whole organism</tissue>
    </source>
</reference>
<feature type="non-terminal residue" evidence="1">
    <location>
        <position position="1"/>
    </location>
</feature>